<dbReference type="OrthoDB" id="6159177at2759"/>
<feature type="region of interest" description="Disordered" evidence="14">
    <location>
        <begin position="504"/>
        <end position="547"/>
    </location>
</feature>
<feature type="region of interest" description="Disordered" evidence="14">
    <location>
        <begin position="772"/>
        <end position="796"/>
    </location>
</feature>
<evidence type="ECO:0000313" key="17">
    <source>
        <dbReference type="Proteomes" id="UP000828390"/>
    </source>
</evidence>
<evidence type="ECO:0000256" key="5">
    <source>
        <dbReference type="ARBA" id="ARBA00019863"/>
    </source>
</evidence>
<comment type="similarity">
    <text evidence="4">Belongs to the MIEAP family.</text>
</comment>
<protein>
    <recommendedName>
        <fullName evidence="5">Mitochondria-eating protein</fullName>
    </recommendedName>
    <alternativeName>
        <fullName evidence="12">Spermatogenesis-associated protein 18</fullName>
    </alternativeName>
</protein>
<comment type="subcellular location">
    <subcellularLocation>
        <location evidence="3">Cytoplasm</location>
    </subcellularLocation>
    <subcellularLocation>
        <location evidence="2">Mitochondrion matrix</location>
    </subcellularLocation>
    <subcellularLocation>
        <location evidence="1">Mitochondrion outer membrane</location>
    </subcellularLocation>
</comment>
<feature type="compositionally biased region" description="Polar residues" evidence="14">
    <location>
        <begin position="718"/>
        <end position="729"/>
    </location>
</feature>
<evidence type="ECO:0000256" key="7">
    <source>
        <dbReference type="ARBA" id="ARBA00022787"/>
    </source>
</evidence>
<keyword evidence="7" id="KW-1000">Mitochondrion outer membrane</keyword>
<dbReference type="InterPro" id="IPR026169">
    <property type="entry name" value="MIEAP"/>
</dbReference>
<evidence type="ECO:0000256" key="9">
    <source>
        <dbReference type="ARBA" id="ARBA00023121"/>
    </source>
</evidence>
<evidence type="ECO:0000256" key="3">
    <source>
        <dbReference type="ARBA" id="ARBA00004496"/>
    </source>
</evidence>
<feature type="compositionally biased region" description="Polar residues" evidence="14">
    <location>
        <begin position="538"/>
        <end position="547"/>
    </location>
</feature>
<evidence type="ECO:0000256" key="10">
    <source>
        <dbReference type="ARBA" id="ARBA00023128"/>
    </source>
</evidence>
<evidence type="ECO:0000256" key="8">
    <source>
        <dbReference type="ARBA" id="ARBA00023054"/>
    </source>
</evidence>
<dbReference type="Proteomes" id="UP000828390">
    <property type="component" value="Unassembled WGS sequence"/>
</dbReference>
<feature type="region of interest" description="Disordered" evidence="14">
    <location>
        <begin position="1"/>
        <end position="39"/>
    </location>
</feature>
<evidence type="ECO:0000256" key="12">
    <source>
        <dbReference type="ARBA" id="ARBA00032687"/>
    </source>
</evidence>
<evidence type="ECO:0000256" key="1">
    <source>
        <dbReference type="ARBA" id="ARBA00004294"/>
    </source>
</evidence>
<feature type="region of interest" description="Disordered" evidence="14">
    <location>
        <begin position="618"/>
        <end position="658"/>
    </location>
</feature>
<feature type="coiled-coil region" evidence="13">
    <location>
        <begin position="109"/>
        <end position="273"/>
    </location>
</feature>
<comment type="caution">
    <text evidence="16">The sequence shown here is derived from an EMBL/GenBank/DDBJ whole genome shotgun (WGS) entry which is preliminary data.</text>
</comment>
<feature type="compositionally biased region" description="Polar residues" evidence="14">
    <location>
        <begin position="884"/>
        <end position="896"/>
    </location>
</feature>
<dbReference type="PANTHER" id="PTHR21771">
    <property type="entry name" value="MITOCHONDRIA-EATING PROTEIN-RELATED"/>
    <property type="match status" value="1"/>
</dbReference>
<evidence type="ECO:0000256" key="2">
    <source>
        <dbReference type="ARBA" id="ARBA00004305"/>
    </source>
</evidence>
<dbReference type="GO" id="GO:0035694">
    <property type="term" value="P:mitochondrial protein catabolic process"/>
    <property type="evidence" value="ECO:0007669"/>
    <property type="project" value="InterPro"/>
</dbReference>
<keyword evidence="8 13" id="KW-0175">Coiled coil</keyword>
<evidence type="ECO:0000256" key="14">
    <source>
        <dbReference type="SAM" id="MobiDB-lite"/>
    </source>
</evidence>
<dbReference type="Pfam" id="PF16026">
    <property type="entry name" value="MIEAP"/>
    <property type="match status" value="1"/>
</dbReference>
<proteinExistence type="inferred from homology"/>
<name>A0A9D4D3Y4_DREPO</name>
<evidence type="ECO:0000259" key="15">
    <source>
        <dbReference type="Pfam" id="PF16026"/>
    </source>
</evidence>
<reference evidence="16" key="2">
    <citation type="submission" date="2020-11" db="EMBL/GenBank/DDBJ databases">
        <authorList>
            <person name="McCartney M.A."/>
            <person name="Auch B."/>
            <person name="Kono T."/>
            <person name="Mallez S."/>
            <person name="Becker A."/>
            <person name="Gohl D.M."/>
            <person name="Silverstein K.A.T."/>
            <person name="Koren S."/>
            <person name="Bechman K.B."/>
            <person name="Herman A."/>
            <person name="Abrahante J.E."/>
            <person name="Garbe J."/>
        </authorList>
    </citation>
    <scope>NUCLEOTIDE SEQUENCE</scope>
    <source>
        <strain evidence="16">Duluth1</strain>
        <tissue evidence="16">Whole animal</tissue>
    </source>
</reference>
<dbReference type="EMBL" id="JAIWYP010000011">
    <property type="protein sequence ID" value="KAH3737729.1"/>
    <property type="molecule type" value="Genomic_DNA"/>
</dbReference>
<keyword evidence="17" id="KW-1185">Reference proteome</keyword>
<keyword evidence="11" id="KW-0472">Membrane</keyword>
<evidence type="ECO:0000256" key="11">
    <source>
        <dbReference type="ARBA" id="ARBA00023136"/>
    </source>
</evidence>
<accession>A0A9D4D3Y4</accession>
<evidence type="ECO:0000313" key="16">
    <source>
        <dbReference type="EMBL" id="KAH3737729.1"/>
    </source>
</evidence>
<sequence>MGRKNGKPKKKKKASSIPNKKRSYQGKMDDEEQGMNSETRRKENGVFAWIRWLFLFGWLRRKDSRVVPTDTGLSRTKQDNIIDLQPIPNKPVTSSTVYTSTECDNEQVNEKYDKDLNDLQTKIIGLESHNQMHLRTEQHLSAKINHLQETATKYEEELKQLTDKLKIANEQLKGQAERHLAEIGQCNDSMKNKDLDIDARNLTIINLETDVSTQKRTMSNLKQNIKSLQKRIKMLENDKEQQIIMLNNKDRLINSLKDEKQKLEEEKQDALGRLSAMMSVKLRDNNPNIADLSDQFRPTKLGEQFSELYDNEWTDAFDTLQNKFEEKQAISILLDIIMESYQFCDQELLEVWTIAESWFIDKDAMTAQQISKTLKDGRKKKVIGRIHAIQQKYTVYLLNLCNTEHLDKFLTSDPLRNYISTCVRLALLMTANDPPVVIECPGWQRFSKRQHPRETASLSSSDDGLAPEDLNNDNENKSTINTIDETRSYVNDIKMKNYDEGNVDNICSNENKPNGDNPDSTLSNSVQEYGKDPLSDHNILNKTQTNGSTLGYLEGDVGKNKKEHFQESNNLKKTASELNAPPNVTFNFEPTDCTPEDKLANKIDEHEKVQDIPTDQVRIDTPHQTNDTDDRPKENMSVAESLQHHHADGQTSDAKFTGTGASLNERIEESDKTGNNVGNTTKIVLTNYGCNAGTDSAQSQVVDSLIDTDSNRDAPSDINGSSACTSSAQKTQSNTMDGLCQQLLGLSITHEVFTEISSAAVGDIVEDHTFDSKDGIMDSMSDEESCQHHDADRHTCDPSELLDSDAQLADTGDNLNIQHIEESEKTGSNLMIPNITQEAESPKDHNPNRDSPTNDKIVIQLPDKTDDGTESLQYQLVKEDLFDGQNNDADVSNTKDGSLDGASNVKYGQQQCAERDKVDDQTNGEHISHTKDGPTEDMSGTVHVSGQHERAMGNTHDSIVQLISDKKSTTTGMGLNDNHIEKSHQIENEVNHNFTTAAAGDSCDGPTKQRCNVERPIFDKDKFKEYTSRGPFVEYFVWPIMYLHQDGPMLGKGIAQGSTIKMDDGSNKLLVSWKKMT</sequence>
<dbReference type="GO" id="GO:0005741">
    <property type="term" value="C:mitochondrial outer membrane"/>
    <property type="evidence" value="ECO:0007669"/>
    <property type="project" value="UniProtKB-SubCell"/>
</dbReference>
<feature type="compositionally biased region" description="Basic and acidic residues" evidence="14">
    <location>
        <begin position="785"/>
        <end position="796"/>
    </location>
</feature>
<feature type="compositionally biased region" description="Polar residues" evidence="14">
    <location>
        <begin position="505"/>
        <end position="527"/>
    </location>
</feature>
<feature type="region of interest" description="Disordered" evidence="14">
    <location>
        <begin position="449"/>
        <end position="483"/>
    </location>
</feature>
<dbReference type="GO" id="GO:0008289">
    <property type="term" value="F:lipid binding"/>
    <property type="evidence" value="ECO:0007669"/>
    <property type="project" value="UniProtKB-KW"/>
</dbReference>
<feature type="region of interest" description="Disordered" evidence="14">
    <location>
        <begin position="883"/>
        <end position="941"/>
    </location>
</feature>
<dbReference type="GO" id="GO:0005759">
    <property type="term" value="C:mitochondrial matrix"/>
    <property type="evidence" value="ECO:0007669"/>
    <property type="project" value="UniProtKB-SubCell"/>
</dbReference>
<dbReference type="AlphaFoldDB" id="A0A9D4D3Y4"/>
<gene>
    <name evidence="16" type="ORF">DPMN_044322</name>
</gene>
<dbReference type="GO" id="GO:0035695">
    <property type="term" value="P:mitophagy by internal vacuole formation"/>
    <property type="evidence" value="ECO:0007669"/>
    <property type="project" value="TreeGrafter"/>
</dbReference>
<evidence type="ECO:0000256" key="6">
    <source>
        <dbReference type="ARBA" id="ARBA00022490"/>
    </source>
</evidence>
<dbReference type="PANTHER" id="PTHR21771:SF0">
    <property type="entry name" value="MITOCHONDRIA-EATING PROTEIN"/>
    <property type="match status" value="1"/>
</dbReference>
<keyword evidence="10" id="KW-0496">Mitochondrion</keyword>
<dbReference type="InterPro" id="IPR031981">
    <property type="entry name" value="MIEAP_C"/>
</dbReference>
<evidence type="ECO:0000256" key="4">
    <source>
        <dbReference type="ARBA" id="ARBA00008233"/>
    </source>
</evidence>
<feature type="compositionally biased region" description="Polar residues" evidence="14">
    <location>
        <begin position="649"/>
        <end position="658"/>
    </location>
</feature>
<keyword evidence="9" id="KW-0446">Lipid-binding</keyword>
<feature type="domain" description="Mitochondria-eating protein C-terminal" evidence="15">
    <location>
        <begin position="297"/>
        <end position="457"/>
    </location>
</feature>
<feature type="compositionally biased region" description="Basic residues" evidence="14">
    <location>
        <begin position="1"/>
        <end position="24"/>
    </location>
</feature>
<feature type="compositionally biased region" description="Basic and acidic residues" evidence="14">
    <location>
        <begin position="618"/>
        <end position="634"/>
    </location>
</feature>
<organism evidence="16 17">
    <name type="scientific">Dreissena polymorpha</name>
    <name type="common">Zebra mussel</name>
    <name type="synonym">Mytilus polymorpha</name>
    <dbReference type="NCBI Taxonomy" id="45954"/>
    <lineage>
        <taxon>Eukaryota</taxon>
        <taxon>Metazoa</taxon>
        <taxon>Spiralia</taxon>
        <taxon>Lophotrochozoa</taxon>
        <taxon>Mollusca</taxon>
        <taxon>Bivalvia</taxon>
        <taxon>Autobranchia</taxon>
        <taxon>Heteroconchia</taxon>
        <taxon>Euheterodonta</taxon>
        <taxon>Imparidentia</taxon>
        <taxon>Neoheterodontei</taxon>
        <taxon>Myida</taxon>
        <taxon>Dreissenoidea</taxon>
        <taxon>Dreissenidae</taxon>
        <taxon>Dreissena</taxon>
    </lineage>
</organism>
<feature type="region of interest" description="Disordered" evidence="14">
    <location>
        <begin position="707"/>
        <end position="729"/>
    </location>
</feature>
<evidence type="ECO:0000256" key="13">
    <source>
        <dbReference type="SAM" id="Coils"/>
    </source>
</evidence>
<keyword evidence="6" id="KW-0963">Cytoplasm</keyword>
<reference evidence="16" key="1">
    <citation type="journal article" date="2019" name="bioRxiv">
        <title>The Genome of the Zebra Mussel, Dreissena polymorpha: A Resource for Invasive Species Research.</title>
        <authorList>
            <person name="McCartney M.A."/>
            <person name="Auch B."/>
            <person name="Kono T."/>
            <person name="Mallez S."/>
            <person name="Zhang Y."/>
            <person name="Obille A."/>
            <person name="Becker A."/>
            <person name="Abrahante J.E."/>
            <person name="Garbe J."/>
            <person name="Badalamenti J.P."/>
            <person name="Herman A."/>
            <person name="Mangelson H."/>
            <person name="Liachko I."/>
            <person name="Sullivan S."/>
            <person name="Sone E.D."/>
            <person name="Koren S."/>
            <person name="Silverstein K.A.T."/>
            <person name="Beckman K.B."/>
            <person name="Gohl D.M."/>
        </authorList>
    </citation>
    <scope>NUCLEOTIDE SEQUENCE</scope>
    <source>
        <strain evidence="16">Duluth1</strain>
        <tissue evidence="16">Whole animal</tissue>
    </source>
</reference>